<gene>
    <name evidence="1" type="ORF">WMW72_35315</name>
</gene>
<organism evidence="1 2">
    <name type="scientific">Paenibacillus filicis</name>
    <dbReference type="NCBI Taxonomy" id="669464"/>
    <lineage>
        <taxon>Bacteria</taxon>
        <taxon>Bacillati</taxon>
        <taxon>Bacillota</taxon>
        <taxon>Bacilli</taxon>
        <taxon>Bacillales</taxon>
        <taxon>Paenibacillaceae</taxon>
        <taxon>Paenibacillus</taxon>
    </lineage>
</organism>
<dbReference type="RefSeq" id="WP_341420279.1">
    <property type="nucleotide sequence ID" value="NZ_JBBPCC010000047.1"/>
</dbReference>
<keyword evidence="2" id="KW-1185">Reference proteome</keyword>
<evidence type="ECO:0008006" key="3">
    <source>
        <dbReference type="Google" id="ProtNLM"/>
    </source>
</evidence>
<accession>A0ABU9DW85</accession>
<protein>
    <recommendedName>
        <fullName evidence="3">DUF4893 domain-containing protein</fullName>
    </recommendedName>
</protein>
<name>A0ABU9DW85_9BACL</name>
<dbReference type="EMBL" id="JBBPCC010000047">
    <property type="protein sequence ID" value="MEK8133146.1"/>
    <property type="molecule type" value="Genomic_DNA"/>
</dbReference>
<reference evidence="1 2" key="1">
    <citation type="submission" date="2024-04" db="EMBL/GenBank/DDBJ databases">
        <title>draft genome sequnece of Paenibacillus filicis.</title>
        <authorList>
            <person name="Kim D.-U."/>
        </authorList>
    </citation>
    <scope>NUCLEOTIDE SEQUENCE [LARGE SCALE GENOMIC DNA]</scope>
    <source>
        <strain evidence="1 2">KACC14197</strain>
    </source>
</reference>
<comment type="caution">
    <text evidence="1">The sequence shown here is derived from an EMBL/GenBank/DDBJ whole genome shotgun (WGS) entry which is preliminary data.</text>
</comment>
<sequence length="199" mass="22934">MNLRTMPALALALALVVLPGCQTRESDDAADRVKMQRTVGRERLLQTLEQISQPSMDKSIMDQSDEQLIAWLKQVDAWTHQVLSSPVTGEIDRYAMEEMRKRLSLLYTPEMADRQIAYFYRRNEQLGTYQAYSTKAMLGLRSEWGHYELKRDRGGDGTIRLSLRGTNIQQDKARSSMQHESAYRLDGDRLIITEFKTLS</sequence>
<proteinExistence type="predicted"/>
<evidence type="ECO:0000313" key="1">
    <source>
        <dbReference type="EMBL" id="MEK8133146.1"/>
    </source>
</evidence>
<evidence type="ECO:0000313" key="2">
    <source>
        <dbReference type="Proteomes" id="UP001469365"/>
    </source>
</evidence>
<dbReference type="Proteomes" id="UP001469365">
    <property type="component" value="Unassembled WGS sequence"/>
</dbReference>